<dbReference type="EMBL" id="NIRI02000042">
    <property type="protein sequence ID" value="KAG5448139.1"/>
    <property type="molecule type" value="Genomic_DNA"/>
</dbReference>
<dbReference type="Proteomes" id="UP000286415">
    <property type="component" value="Unassembled WGS sequence"/>
</dbReference>
<keyword evidence="2" id="KW-1185">Reference proteome</keyword>
<evidence type="ECO:0000313" key="2">
    <source>
        <dbReference type="Proteomes" id="UP000286415"/>
    </source>
</evidence>
<comment type="caution">
    <text evidence="1">The sequence shown here is derived from an EMBL/GenBank/DDBJ whole genome shotgun (WGS) entry which is preliminary data.</text>
</comment>
<gene>
    <name evidence="1" type="ORF">CSKR_200684</name>
</gene>
<proteinExistence type="predicted"/>
<name>A0A8T1MGK0_CLOSI</name>
<sequence length="78" mass="8766">ALLLGDIKCRIQEPSSRSLEEFSKMYMHFDCHYRANATQLPLSCGPVTSTREAVRIGRLAEPPPRAADWVAWTSVFVS</sequence>
<reference evidence="1 2" key="2">
    <citation type="journal article" date="2021" name="Genomics">
        <title>High-quality reference genome for Clonorchis sinensis.</title>
        <authorList>
            <person name="Young N.D."/>
            <person name="Stroehlein A.J."/>
            <person name="Kinkar L."/>
            <person name="Wang T."/>
            <person name="Sohn W.M."/>
            <person name="Chang B.C.H."/>
            <person name="Kaur P."/>
            <person name="Weisz D."/>
            <person name="Dudchenko O."/>
            <person name="Aiden E.L."/>
            <person name="Korhonen P.K."/>
            <person name="Gasser R.B."/>
        </authorList>
    </citation>
    <scope>NUCLEOTIDE SEQUENCE [LARGE SCALE GENOMIC DNA]</scope>
    <source>
        <strain evidence="1">Cs-k2</strain>
    </source>
</reference>
<protein>
    <submittedName>
        <fullName evidence="1">Uncharacterized protein</fullName>
    </submittedName>
</protein>
<accession>A0A8T1MGK0</accession>
<reference evidence="1 2" key="1">
    <citation type="journal article" date="2018" name="Biotechnol. Adv.">
        <title>Improved genomic resources and new bioinformatic workflow for the carcinogenic parasite Clonorchis sinensis: Biotechnological implications.</title>
        <authorList>
            <person name="Wang D."/>
            <person name="Korhonen P.K."/>
            <person name="Gasser R.B."/>
            <person name="Young N.D."/>
        </authorList>
    </citation>
    <scope>NUCLEOTIDE SEQUENCE [LARGE SCALE GENOMIC DNA]</scope>
    <source>
        <strain evidence="1">Cs-k2</strain>
    </source>
</reference>
<feature type="non-terminal residue" evidence="1">
    <location>
        <position position="1"/>
    </location>
</feature>
<evidence type="ECO:0000313" key="1">
    <source>
        <dbReference type="EMBL" id="KAG5448139.1"/>
    </source>
</evidence>
<organism evidence="1 2">
    <name type="scientific">Clonorchis sinensis</name>
    <name type="common">Chinese liver fluke</name>
    <dbReference type="NCBI Taxonomy" id="79923"/>
    <lineage>
        <taxon>Eukaryota</taxon>
        <taxon>Metazoa</taxon>
        <taxon>Spiralia</taxon>
        <taxon>Lophotrochozoa</taxon>
        <taxon>Platyhelminthes</taxon>
        <taxon>Trematoda</taxon>
        <taxon>Digenea</taxon>
        <taxon>Opisthorchiida</taxon>
        <taxon>Opisthorchiata</taxon>
        <taxon>Opisthorchiidae</taxon>
        <taxon>Clonorchis</taxon>
    </lineage>
</organism>
<dbReference type="AlphaFoldDB" id="A0A8T1MGK0"/>